<evidence type="ECO:0000256" key="1">
    <source>
        <dbReference type="SAM" id="MobiDB-lite"/>
    </source>
</evidence>
<feature type="compositionally biased region" description="Polar residues" evidence="1">
    <location>
        <begin position="44"/>
        <end position="65"/>
    </location>
</feature>
<gene>
    <name evidence="2" type="ORF">QJS10_CPA01g01554</name>
    <name evidence="3" type="ORF">QJS10_CPA01g01570</name>
</gene>
<dbReference type="Proteomes" id="UP001180020">
    <property type="component" value="Unassembled WGS sequence"/>
</dbReference>
<proteinExistence type="predicted"/>
<feature type="region of interest" description="Disordered" evidence="1">
    <location>
        <begin position="16"/>
        <end position="112"/>
    </location>
</feature>
<evidence type="ECO:0000313" key="3">
    <source>
        <dbReference type="EMBL" id="KAK1327151.1"/>
    </source>
</evidence>
<dbReference type="EMBL" id="JAUJYO010000001">
    <property type="protein sequence ID" value="KAK1326335.1"/>
    <property type="molecule type" value="Genomic_DNA"/>
</dbReference>
<name>A0AAV9FK54_ACOCL</name>
<accession>A0AAV9FK54</accession>
<reference evidence="2" key="1">
    <citation type="journal article" date="2023" name="Nat. Commun.">
        <title>Diploid and tetraploid genomes of Acorus and the evolution of monocots.</title>
        <authorList>
            <person name="Ma L."/>
            <person name="Liu K.W."/>
            <person name="Li Z."/>
            <person name="Hsiao Y.Y."/>
            <person name="Qi Y."/>
            <person name="Fu T."/>
            <person name="Tang G.D."/>
            <person name="Zhang D."/>
            <person name="Sun W.H."/>
            <person name="Liu D.K."/>
            <person name="Li Y."/>
            <person name="Chen G.Z."/>
            <person name="Liu X.D."/>
            <person name="Liao X.Y."/>
            <person name="Jiang Y.T."/>
            <person name="Yu X."/>
            <person name="Hao Y."/>
            <person name="Huang J."/>
            <person name="Zhao X.W."/>
            <person name="Ke S."/>
            <person name="Chen Y.Y."/>
            <person name="Wu W.L."/>
            <person name="Hsu J.L."/>
            <person name="Lin Y.F."/>
            <person name="Huang M.D."/>
            <person name="Li C.Y."/>
            <person name="Huang L."/>
            <person name="Wang Z.W."/>
            <person name="Zhao X."/>
            <person name="Zhong W.Y."/>
            <person name="Peng D.H."/>
            <person name="Ahmad S."/>
            <person name="Lan S."/>
            <person name="Zhang J.S."/>
            <person name="Tsai W.C."/>
            <person name="Van de Peer Y."/>
            <person name="Liu Z.J."/>
        </authorList>
    </citation>
    <scope>NUCLEOTIDE SEQUENCE</scope>
    <source>
        <strain evidence="2">CP</strain>
    </source>
</reference>
<keyword evidence="4" id="KW-1185">Reference proteome</keyword>
<dbReference type="EMBL" id="JAUJYO010000001">
    <property type="protein sequence ID" value="KAK1327151.1"/>
    <property type="molecule type" value="Genomic_DNA"/>
</dbReference>
<evidence type="ECO:0000313" key="4">
    <source>
        <dbReference type="Proteomes" id="UP001180020"/>
    </source>
</evidence>
<dbReference type="AlphaFoldDB" id="A0AAV9FK54"/>
<organism evidence="2 4">
    <name type="scientific">Acorus calamus</name>
    <name type="common">Sweet flag</name>
    <dbReference type="NCBI Taxonomy" id="4465"/>
    <lineage>
        <taxon>Eukaryota</taxon>
        <taxon>Viridiplantae</taxon>
        <taxon>Streptophyta</taxon>
        <taxon>Embryophyta</taxon>
        <taxon>Tracheophyta</taxon>
        <taxon>Spermatophyta</taxon>
        <taxon>Magnoliopsida</taxon>
        <taxon>Liliopsida</taxon>
        <taxon>Acoraceae</taxon>
        <taxon>Acorus</taxon>
    </lineage>
</organism>
<sequence>MCLELFYFRKKASVDGAKVDKARPARMMSPKKKKKEEAIAEGHSSPNKKTSSPRMVDNKSSSSPLNEAEHQLVSSSPPRFTRPSPVDDSSLIGVAEKPSGTDDHGQYMKLSP</sequence>
<comment type="caution">
    <text evidence="2">The sequence shown here is derived from an EMBL/GenBank/DDBJ whole genome shotgun (WGS) entry which is preliminary data.</text>
</comment>
<evidence type="ECO:0000313" key="2">
    <source>
        <dbReference type="EMBL" id="KAK1326335.1"/>
    </source>
</evidence>
<feature type="compositionally biased region" description="Low complexity" evidence="1">
    <location>
        <begin position="74"/>
        <end position="84"/>
    </location>
</feature>
<reference evidence="2" key="2">
    <citation type="submission" date="2023-06" db="EMBL/GenBank/DDBJ databases">
        <authorList>
            <person name="Ma L."/>
            <person name="Liu K.-W."/>
            <person name="Li Z."/>
            <person name="Hsiao Y.-Y."/>
            <person name="Qi Y."/>
            <person name="Fu T."/>
            <person name="Tang G."/>
            <person name="Zhang D."/>
            <person name="Sun W.-H."/>
            <person name="Liu D.-K."/>
            <person name="Li Y."/>
            <person name="Chen G.-Z."/>
            <person name="Liu X.-D."/>
            <person name="Liao X.-Y."/>
            <person name="Jiang Y.-T."/>
            <person name="Yu X."/>
            <person name="Hao Y."/>
            <person name="Huang J."/>
            <person name="Zhao X.-W."/>
            <person name="Ke S."/>
            <person name="Chen Y.-Y."/>
            <person name="Wu W.-L."/>
            <person name="Hsu J.-L."/>
            <person name="Lin Y.-F."/>
            <person name="Huang M.-D."/>
            <person name="Li C.-Y."/>
            <person name="Huang L."/>
            <person name="Wang Z.-W."/>
            <person name="Zhao X."/>
            <person name="Zhong W.-Y."/>
            <person name="Peng D.-H."/>
            <person name="Ahmad S."/>
            <person name="Lan S."/>
            <person name="Zhang J.-S."/>
            <person name="Tsai W.-C."/>
            <person name="Van De Peer Y."/>
            <person name="Liu Z.-J."/>
        </authorList>
    </citation>
    <scope>NUCLEOTIDE SEQUENCE</scope>
    <source>
        <strain evidence="2">CP</strain>
        <tissue evidence="2">Leaves</tissue>
    </source>
</reference>
<protein>
    <submittedName>
        <fullName evidence="2">Uncharacterized protein</fullName>
    </submittedName>
</protein>